<dbReference type="SMART" id="SM00121">
    <property type="entry name" value="IB"/>
    <property type="match status" value="1"/>
</dbReference>
<keyword evidence="4" id="KW-0963">Cytoplasm</keyword>
<feature type="domain" description="IGFBP N-terminal" evidence="13">
    <location>
        <begin position="86"/>
        <end position="180"/>
    </location>
</feature>
<keyword evidence="6 15" id="KW-0645">Protease</keyword>
<dbReference type="InterPro" id="IPR009003">
    <property type="entry name" value="Peptidase_S1_PA"/>
</dbReference>
<evidence type="ECO:0000256" key="10">
    <source>
        <dbReference type="ARBA" id="ARBA00023157"/>
    </source>
</evidence>
<dbReference type="FunFam" id="2.40.10.120:FF:000002">
    <property type="entry name" value="HtrA serine peptidase 3"/>
    <property type="match status" value="1"/>
</dbReference>
<dbReference type="InParanoid" id="L9L3G1"/>
<dbReference type="PROSITE" id="PS51465">
    <property type="entry name" value="KAZAL_2"/>
    <property type="match status" value="1"/>
</dbReference>
<dbReference type="GO" id="GO:0005576">
    <property type="term" value="C:extracellular region"/>
    <property type="evidence" value="ECO:0007669"/>
    <property type="project" value="UniProtKB-SubCell"/>
</dbReference>
<dbReference type="SMART" id="SM00280">
    <property type="entry name" value="KAZAL"/>
    <property type="match status" value="1"/>
</dbReference>
<dbReference type="Pfam" id="PF13365">
    <property type="entry name" value="Trypsin_2"/>
    <property type="match status" value="1"/>
</dbReference>
<reference evidence="16" key="1">
    <citation type="submission" date="2012-07" db="EMBL/GenBank/DDBJ databases">
        <title>Genome of the Chinese tree shrew, a rising model animal genetically related to primates.</title>
        <authorList>
            <person name="Zhang G."/>
            <person name="Fan Y."/>
            <person name="Yao Y."/>
            <person name="Huang Z."/>
        </authorList>
    </citation>
    <scope>NUCLEOTIDE SEQUENCE [LARGE SCALE GENOMIC DNA]</scope>
</reference>
<dbReference type="SUPFAM" id="SSF57184">
    <property type="entry name" value="Growth factor receptor domain"/>
    <property type="match status" value="1"/>
</dbReference>
<dbReference type="GO" id="GO:0043065">
    <property type="term" value="P:positive regulation of apoptotic process"/>
    <property type="evidence" value="ECO:0007669"/>
    <property type="project" value="TreeGrafter"/>
</dbReference>
<evidence type="ECO:0000256" key="8">
    <source>
        <dbReference type="ARBA" id="ARBA00022801"/>
    </source>
</evidence>
<evidence type="ECO:0000313" key="16">
    <source>
        <dbReference type="Proteomes" id="UP000011518"/>
    </source>
</evidence>
<dbReference type="PANTHER" id="PTHR22939">
    <property type="entry name" value="SERINE PROTEASE FAMILY S1C HTRA-RELATED"/>
    <property type="match status" value="1"/>
</dbReference>
<dbReference type="SMART" id="SM00228">
    <property type="entry name" value="PDZ"/>
    <property type="match status" value="1"/>
</dbReference>
<dbReference type="SUPFAM" id="SSF50156">
    <property type="entry name" value="PDZ domain-like"/>
    <property type="match status" value="3"/>
</dbReference>
<evidence type="ECO:0000256" key="12">
    <source>
        <dbReference type="SAM" id="MobiDB-lite"/>
    </source>
</evidence>
<dbReference type="InterPro" id="IPR036058">
    <property type="entry name" value="Kazal_dom_sf"/>
</dbReference>
<feature type="domain" description="Kazal-like" evidence="14">
    <location>
        <begin position="177"/>
        <end position="224"/>
    </location>
</feature>
<gene>
    <name evidence="15" type="ORF">TREES_T100012923</name>
</gene>
<organism evidence="15 16">
    <name type="scientific">Tupaia chinensis</name>
    <name type="common">Chinese tree shrew</name>
    <name type="synonym">Tupaia belangeri chinensis</name>
    <dbReference type="NCBI Taxonomy" id="246437"/>
    <lineage>
        <taxon>Eukaryota</taxon>
        <taxon>Metazoa</taxon>
        <taxon>Chordata</taxon>
        <taxon>Craniata</taxon>
        <taxon>Vertebrata</taxon>
        <taxon>Euteleostomi</taxon>
        <taxon>Mammalia</taxon>
        <taxon>Eutheria</taxon>
        <taxon>Euarchontoglires</taxon>
        <taxon>Scandentia</taxon>
        <taxon>Tupaiidae</taxon>
        <taxon>Tupaia</taxon>
    </lineage>
</organism>
<dbReference type="InterPro" id="IPR001478">
    <property type="entry name" value="PDZ"/>
</dbReference>
<evidence type="ECO:0000256" key="3">
    <source>
        <dbReference type="ARBA" id="ARBA00010541"/>
    </source>
</evidence>
<keyword evidence="16" id="KW-1185">Reference proteome</keyword>
<dbReference type="CDD" id="cd00104">
    <property type="entry name" value="KAZAL_FS"/>
    <property type="match status" value="1"/>
</dbReference>
<dbReference type="SUPFAM" id="SSF50494">
    <property type="entry name" value="Trypsin-like serine proteases"/>
    <property type="match status" value="1"/>
</dbReference>
<dbReference type="InterPro" id="IPR001940">
    <property type="entry name" value="Peptidase_S1C"/>
</dbReference>
<evidence type="ECO:0000259" key="14">
    <source>
        <dbReference type="PROSITE" id="PS51465"/>
    </source>
</evidence>
<dbReference type="STRING" id="246437.L9L3G1"/>
<comment type="subcellular location">
    <subcellularLocation>
        <location evidence="1">Cytoplasm</location>
        <location evidence="1">Cytosol</location>
    </subcellularLocation>
    <subcellularLocation>
        <location evidence="2">Secreted</location>
    </subcellularLocation>
</comment>
<accession>L9L3G1</accession>
<keyword evidence="9" id="KW-0720">Serine protease</keyword>
<evidence type="ECO:0000256" key="11">
    <source>
        <dbReference type="ARBA" id="ARBA00023183"/>
    </source>
</evidence>
<dbReference type="InterPro" id="IPR002350">
    <property type="entry name" value="Kazal_dom"/>
</dbReference>
<keyword evidence="11" id="KW-0340">Growth factor binding</keyword>
<dbReference type="InterPro" id="IPR009030">
    <property type="entry name" value="Growth_fac_rcpt_cys_sf"/>
</dbReference>
<dbReference type="FunFam" id="3.30.60.30:FF:000026">
    <property type="entry name" value="Insulin-like growth factor-binding protein 7"/>
    <property type="match status" value="1"/>
</dbReference>
<dbReference type="Proteomes" id="UP000011518">
    <property type="component" value="Unassembled WGS sequence"/>
</dbReference>
<keyword evidence="7" id="KW-0732">Signal</keyword>
<dbReference type="Pfam" id="PF07648">
    <property type="entry name" value="Kazal_2"/>
    <property type="match status" value="1"/>
</dbReference>
<evidence type="ECO:0000256" key="4">
    <source>
        <dbReference type="ARBA" id="ARBA00022490"/>
    </source>
</evidence>
<dbReference type="Gene3D" id="3.30.60.30">
    <property type="match status" value="1"/>
</dbReference>
<dbReference type="Gene3D" id="2.30.42.10">
    <property type="match status" value="2"/>
</dbReference>
<dbReference type="SUPFAM" id="SSF100895">
    <property type="entry name" value="Kazal-type serine protease inhibitors"/>
    <property type="match status" value="1"/>
</dbReference>
<dbReference type="AlphaFoldDB" id="L9L3G1"/>
<keyword evidence="5" id="KW-0964">Secreted</keyword>
<dbReference type="GO" id="GO:0004252">
    <property type="term" value="F:serine-type endopeptidase activity"/>
    <property type="evidence" value="ECO:0007669"/>
    <property type="project" value="InterPro"/>
</dbReference>
<proteinExistence type="inferred from homology"/>
<dbReference type="GO" id="GO:0006508">
    <property type="term" value="P:proteolysis"/>
    <property type="evidence" value="ECO:0007669"/>
    <property type="project" value="UniProtKB-KW"/>
</dbReference>
<dbReference type="Gene3D" id="2.40.10.120">
    <property type="match status" value="1"/>
</dbReference>
<evidence type="ECO:0000313" key="15">
    <source>
        <dbReference type="EMBL" id="ELW69715.1"/>
    </source>
</evidence>
<evidence type="ECO:0000256" key="5">
    <source>
        <dbReference type="ARBA" id="ARBA00022525"/>
    </source>
</evidence>
<comment type="similarity">
    <text evidence="3">Belongs to the peptidase S1C family.</text>
</comment>
<feature type="region of interest" description="Disordered" evidence="12">
    <location>
        <begin position="83"/>
        <end position="105"/>
    </location>
</feature>
<dbReference type="InterPro" id="IPR000867">
    <property type="entry name" value="IGFBP-like"/>
</dbReference>
<dbReference type="GO" id="GO:0012501">
    <property type="term" value="P:programmed cell death"/>
    <property type="evidence" value="ECO:0007669"/>
    <property type="project" value="TreeGrafter"/>
</dbReference>
<dbReference type="EMBL" id="KB320524">
    <property type="protein sequence ID" value="ELW69715.1"/>
    <property type="molecule type" value="Genomic_DNA"/>
</dbReference>
<dbReference type="FunCoup" id="L9L3G1">
    <property type="interactions" value="208"/>
</dbReference>
<evidence type="ECO:0000256" key="7">
    <source>
        <dbReference type="ARBA" id="ARBA00022729"/>
    </source>
</evidence>
<protein>
    <submittedName>
        <fullName evidence="15">Serine protease HTRA1</fullName>
    </submittedName>
</protein>
<keyword evidence="8" id="KW-0378">Hydrolase</keyword>
<evidence type="ECO:0000256" key="1">
    <source>
        <dbReference type="ARBA" id="ARBA00004514"/>
    </source>
</evidence>
<dbReference type="PRINTS" id="PR00834">
    <property type="entry name" value="PROTEASES2C"/>
</dbReference>
<sequence>MSIGRIEVPGGDLLLGSTDMVTVPILKPHFLINALAAMSRARALAFRVYGCVRSAVTDPRAGHWGQSQRVIGASGAALADRLRQGASPSSPSCRNFPGRSSAGQPRVPRCTVPFRFGVASRGERIGGKRTLRAVCGAPEGAACGLQEGPCGEGLQCVVSFGVPASATVRRRSQAGLCVCASSEPVCGSDANTYANLCQLRAASRRSERQHQPPVIVLQRGACGQGQEDPNSLRHKYNFIADVVEKIAPAVVHIELFRKLPFSKREVPVASGSGFIVSEDGLIVTNAHVVTNKHRVKVELKNGATYEAKIKDVDEKADIALIKIDHQGKLPVLLLGRSSELRPGEFVVAIGSPFSLQNTVTTGIVSTTQRGGKELGLRNSDMDYIQTDAIINDGEVIGINTLKVTAGISFAIPSDKIKKFLTESHDRQAKGKAITKKKYIGIRMMSLTSSKAKELKDRHRDFPDVLSGAYIIEVIPDTPAEANRDNISTLSDVRAKVIEATTQRKYLIIEAFRPPLSEVFSELILVTSKLAMVTVCDSGGLKENDVIISINGQSVVSANDVSDVIKKENTLNMVVRRGNEDIMITENDVIISINGQSVVSANDVSDVIKKENTLNMVVRRGNEDIMITVIPEEIDP</sequence>
<dbReference type="GO" id="GO:0019838">
    <property type="term" value="F:growth factor binding"/>
    <property type="evidence" value="ECO:0007669"/>
    <property type="project" value="UniProtKB-KW"/>
</dbReference>
<keyword evidence="10" id="KW-1015">Disulfide bond</keyword>
<evidence type="ECO:0000256" key="6">
    <source>
        <dbReference type="ARBA" id="ARBA00022670"/>
    </source>
</evidence>
<reference evidence="16" key="2">
    <citation type="journal article" date="2013" name="Nat. Commun.">
        <title>Genome of the Chinese tree shrew.</title>
        <authorList>
            <person name="Fan Y."/>
            <person name="Huang Z.Y."/>
            <person name="Cao C.C."/>
            <person name="Chen C.S."/>
            <person name="Chen Y.X."/>
            <person name="Fan D.D."/>
            <person name="He J."/>
            <person name="Hou H.L."/>
            <person name="Hu L."/>
            <person name="Hu X.T."/>
            <person name="Jiang X.T."/>
            <person name="Lai R."/>
            <person name="Lang Y.S."/>
            <person name="Liang B."/>
            <person name="Liao S.G."/>
            <person name="Mu D."/>
            <person name="Ma Y.Y."/>
            <person name="Niu Y.Y."/>
            <person name="Sun X.Q."/>
            <person name="Xia J.Q."/>
            <person name="Xiao J."/>
            <person name="Xiong Z.Q."/>
            <person name="Xu L."/>
            <person name="Yang L."/>
            <person name="Zhang Y."/>
            <person name="Zhao W."/>
            <person name="Zhao X.D."/>
            <person name="Zheng Y.T."/>
            <person name="Zhou J.M."/>
            <person name="Zhu Y.B."/>
            <person name="Zhang G.J."/>
            <person name="Wang J."/>
            <person name="Yao Y.G."/>
        </authorList>
    </citation>
    <scope>NUCLEOTIDE SEQUENCE [LARGE SCALE GENOMIC DNA]</scope>
</reference>
<dbReference type="InterPro" id="IPR036034">
    <property type="entry name" value="PDZ_sf"/>
</dbReference>
<evidence type="ECO:0000256" key="2">
    <source>
        <dbReference type="ARBA" id="ARBA00004613"/>
    </source>
</evidence>
<dbReference type="PROSITE" id="PS51323">
    <property type="entry name" value="IGFBP_N_2"/>
    <property type="match status" value="1"/>
</dbReference>
<dbReference type="GO" id="GO:0005829">
    <property type="term" value="C:cytosol"/>
    <property type="evidence" value="ECO:0007669"/>
    <property type="project" value="UniProtKB-SubCell"/>
</dbReference>
<evidence type="ECO:0000259" key="13">
    <source>
        <dbReference type="PROSITE" id="PS51323"/>
    </source>
</evidence>
<name>L9L3G1_TUPCH</name>
<evidence type="ECO:0000256" key="9">
    <source>
        <dbReference type="ARBA" id="ARBA00022825"/>
    </source>
</evidence>
<dbReference type="PANTHER" id="PTHR22939:SF13">
    <property type="entry name" value="SERINE PROTEASE HTRA1"/>
    <property type="match status" value="1"/>
</dbReference>